<keyword evidence="2" id="KW-1185">Reference proteome</keyword>
<dbReference type="EMBL" id="CP115174">
    <property type="protein sequence ID" value="WBO21107.1"/>
    <property type="molecule type" value="Genomic_DNA"/>
</dbReference>
<evidence type="ECO:0000313" key="2">
    <source>
        <dbReference type="Proteomes" id="UP001210865"/>
    </source>
</evidence>
<dbReference type="Proteomes" id="UP001210865">
    <property type="component" value="Chromosome"/>
</dbReference>
<name>A0ABY7NIK9_9SPHN</name>
<gene>
    <name evidence="1" type="ORF">PBT88_12950</name>
</gene>
<proteinExistence type="predicted"/>
<organism evidence="1 2">
    <name type="scientific">Sphingomonas abietis</name>
    <dbReference type="NCBI Taxonomy" id="3012344"/>
    <lineage>
        <taxon>Bacteria</taxon>
        <taxon>Pseudomonadati</taxon>
        <taxon>Pseudomonadota</taxon>
        <taxon>Alphaproteobacteria</taxon>
        <taxon>Sphingomonadales</taxon>
        <taxon>Sphingomonadaceae</taxon>
        <taxon>Sphingomonas</taxon>
    </lineage>
</organism>
<reference evidence="1 2" key="1">
    <citation type="submission" date="2022-12" db="EMBL/GenBank/DDBJ databases">
        <title>Sphingomonas abieness sp. nov., an endophytic bacterium isolated from Abies koreana.</title>
        <authorList>
            <person name="Jiang L."/>
            <person name="Lee J."/>
        </authorList>
    </citation>
    <scope>NUCLEOTIDE SEQUENCE [LARGE SCALE GENOMIC DNA]</scope>
    <source>
        <strain evidence="2">PAMB 00755</strain>
    </source>
</reference>
<dbReference type="SUPFAM" id="SSF51905">
    <property type="entry name" value="FAD/NAD(P)-binding domain"/>
    <property type="match status" value="2"/>
</dbReference>
<accession>A0ABY7NIK9</accession>
<evidence type="ECO:0000313" key="1">
    <source>
        <dbReference type="EMBL" id="WBO21107.1"/>
    </source>
</evidence>
<protein>
    <submittedName>
        <fullName evidence="1">NAD(P)-binding protein</fullName>
    </submittedName>
</protein>
<dbReference type="Gene3D" id="3.50.50.60">
    <property type="entry name" value="FAD/NAD(P)-binding domain"/>
    <property type="match status" value="1"/>
</dbReference>
<dbReference type="Pfam" id="PF13450">
    <property type="entry name" value="NAD_binding_8"/>
    <property type="match status" value="1"/>
</dbReference>
<sequence>MRATVRDGGRYARNDHPADFVNGVAVGTAGITAAGLAPGGASAIAGTGTASAGGIAATYPPLHTGMRGSHPGAFEQAHVLRDGGHPGRGEPVDTGERYDLVVVGGGISGLAAAHFFREAKPGARILILENHDDFGGHAKRNEFRPAGSPTLLCNGGTLGIDSPRPYSPQADGLLKAIGLDVEAMKGIEKEGAYRSRGLGHAVFFDKATFGADYLATGADHRPWPEVLAKAPLSDKAKADIAAIESGGADWMPGMTSAEKKDRLSRISYKAYLADYAKADPAALAYFQPRSQGWWGVGIDGITALDAWGMNFPGFAGLKLDKGSIPRMGYTPMGYADTGGSYALHFPDGNATIARLLVRALIPEALPGRDAADSVLAQADYSQLDRPGQPVRIRLSSIALAVHHVGDPETAKAVAITYVTGMDLKTVHAARVVMASWNMMIPYIVPELPDAQQAALHDLVKAPLVYTSVELANRQAFEALKISRVYAPGCFFTDYGLNEVVDVGGYATPRDPSMPTVVRMEHIPCEPGLPEFDQNRVGRMALLQTPFETFERHVRAEMGAALAGGGFDPDRDITGITVNRWPHGYAPEFNPLWEPVLPEDEQPHVVARKRFGRIAIANADSGRAAYTSSAIDQAHRAIGELLS</sequence>
<dbReference type="RefSeq" id="WP_270075756.1">
    <property type="nucleotide sequence ID" value="NZ_CP115174.1"/>
</dbReference>
<dbReference type="InterPro" id="IPR036188">
    <property type="entry name" value="FAD/NAD-bd_sf"/>
</dbReference>